<feature type="domain" description="RNase H type-1" evidence="12">
    <location>
        <begin position="3"/>
        <end position="145"/>
    </location>
</feature>
<evidence type="ECO:0000313" key="14">
    <source>
        <dbReference type="Proteomes" id="UP000824162"/>
    </source>
</evidence>
<dbReference type="GO" id="GO:0005737">
    <property type="term" value="C:cytoplasm"/>
    <property type="evidence" value="ECO:0007669"/>
    <property type="project" value="UniProtKB-SubCell"/>
</dbReference>
<evidence type="ECO:0000256" key="9">
    <source>
        <dbReference type="ARBA" id="ARBA00022801"/>
    </source>
</evidence>
<dbReference type="PANTHER" id="PTHR10642">
    <property type="entry name" value="RIBONUCLEASE H1"/>
    <property type="match status" value="1"/>
</dbReference>
<protein>
    <recommendedName>
        <fullName evidence="5 11">Ribonuclease H</fullName>
        <shortName evidence="11">RNase H</shortName>
        <ecNumber evidence="5 11">3.1.26.4</ecNumber>
    </recommendedName>
</protein>
<dbReference type="NCBIfam" id="NF001236">
    <property type="entry name" value="PRK00203.1"/>
    <property type="match status" value="1"/>
</dbReference>
<dbReference type="EC" id="3.1.26.4" evidence="5 11"/>
<comment type="subunit">
    <text evidence="4 11">Monomer.</text>
</comment>
<feature type="binding site" evidence="11">
    <location>
        <position position="137"/>
    </location>
    <ligand>
        <name>Mg(2+)</name>
        <dbReference type="ChEBI" id="CHEBI:18420"/>
        <label>2</label>
    </ligand>
</feature>
<dbReference type="CDD" id="cd09278">
    <property type="entry name" value="RNase_HI_prokaryote_like"/>
    <property type="match status" value="1"/>
</dbReference>
<dbReference type="GO" id="GO:0004523">
    <property type="term" value="F:RNA-DNA hybrid ribonuclease activity"/>
    <property type="evidence" value="ECO:0007669"/>
    <property type="project" value="UniProtKB-UniRule"/>
</dbReference>
<dbReference type="AlphaFoldDB" id="A0A9D1PQC6"/>
<dbReference type="EMBL" id="DXIJ01000085">
    <property type="protein sequence ID" value="HIV85987.1"/>
    <property type="molecule type" value="Genomic_DNA"/>
</dbReference>
<keyword evidence="10 11" id="KW-0460">Magnesium</keyword>
<proteinExistence type="inferred from homology"/>
<dbReference type="GO" id="GO:0003676">
    <property type="term" value="F:nucleic acid binding"/>
    <property type="evidence" value="ECO:0007669"/>
    <property type="project" value="InterPro"/>
</dbReference>
<dbReference type="InterPro" id="IPR036397">
    <property type="entry name" value="RNaseH_sf"/>
</dbReference>
<evidence type="ECO:0000256" key="4">
    <source>
        <dbReference type="ARBA" id="ARBA00011245"/>
    </source>
</evidence>
<comment type="cofactor">
    <cofactor evidence="11">
        <name>Mg(2+)</name>
        <dbReference type="ChEBI" id="CHEBI:18420"/>
    </cofactor>
    <text evidence="11">Binds 1 Mg(2+) ion per subunit. May bind a second metal ion at a regulatory site, or after substrate binding.</text>
</comment>
<sequence length="152" mass="17239">MEELKKVEMYTDGACSGNPGPGGFGTILRYGEYEKKLSGGAESTTNNRMELTAVIEGFKALKQRCVVEVYCDSKYIVDAVNLGWAERWKQNNWMRNKKEKALNADLWEQLLSLIGMHEVSFNWVKGHSGMRENEECDRMAVQESKKFGADNS</sequence>
<evidence type="ECO:0000256" key="11">
    <source>
        <dbReference type="HAMAP-Rule" id="MF_00042"/>
    </source>
</evidence>
<dbReference type="PROSITE" id="PS50879">
    <property type="entry name" value="RNASE_H_1"/>
    <property type="match status" value="1"/>
</dbReference>
<comment type="catalytic activity">
    <reaction evidence="1 11">
        <text>Endonucleolytic cleavage to 5'-phosphomonoester.</text>
        <dbReference type="EC" id="3.1.26.4"/>
    </reaction>
</comment>
<comment type="similarity">
    <text evidence="3 11">Belongs to the RNase H family.</text>
</comment>
<dbReference type="Pfam" id="PF00075">
    <property type="entry name" value="RNase_H"/>
    <property type="match status" value="1"/>
</dbReference>
<accession>A0A9D1PQC6</accession>
<dbReference type="SUPFAM" id="SSF53098">
    <property type="entry name" value="Ribonuclease H-like"/>
    <property type="match status" value="1"/>
</dbReference>
<dbReference type="PANTHER" id="PTHR10642:SF26">
    <property type="entry name" value="RIBONUCLEASE H1"/>
    <property type="match status" value="1"/>
</dbReference>
<reference evidence="13" key="2">
    <citation type="submission" date="2021-04" db="EMBL/GenBank/DDBJ databases">
        <authorList>
            <person name="Gilroy R."/>
        </authorList>
    </citation>
    <scope>NUCLEOTIDE SEQUENCE</scope>
    <source>
        <strain evidence="13">5790</strain>
    </source>
</reference>
<keyword evidence="8 11" id="KW-0255">Endonuclease</keyword>
<dbReference type="InterPro" id="IPR012337">
    <property type="entry name" value="RNaseH-like_sf"/>
</dbReference>
<feature type="binding site" evidence="11">
    <location>
        <position position="72"/>
    </location>
    <ligand>
        <name>Mg(2+)</name>
        <dbReference type="ChEBI" id="CHEBI:18420"/>
        <label>1</label>
    </ligand>
</feature>
<comment type="caution">
    <text evidence="13">The sequence shown here is derived from an EMBL/GenBank/DDBJ whole genome shotgun (WGS) entry which is preliminary data.</text>
</comment>
<gene>
    <name evidence="11 13" type="primary">rnhA</name>
    <name evidence="13" type="ORF">H9900_04170</name>
</gene>
<comment type="subcellular location">
    <subcellularLocation>
        <location evidence="11">Cytoplasm</location>
    </subcellularLocation>
</comment>
<keyword evidence="11" id="KW-0963">Cytoplasm</keyword>
<dbReference type="FunFam" id="3.30.420.10:FF:000089">
    <property type="entry name" value="Ribonuclease H"/>
    <property type="match status" value="1"/>
</dbReference>
<organism evidence="13 14">
    <name type="scientific">Candidatus Monoglobus merdigallinarum</name>
    <dbReference type="NCBI Taxonomy" id="2838698"/>
    <lineage>
        <taxon>Bacteria</taxon>
        <taxon>Bacillati</taxon>
        <taxon>Bacillota</taxon>
        <taxon>Clostridia</taxon>
        <taxon>Monoglobales</taxon>
        <taxon>Monoglobaceae</taxon>
        <taxon>Monoglobus</taxon>
    </lineage>
</organism>
<dbReference type="InterPro" id="IPR002156">
    <property type="entry name" value="RNaseH_domain"/>
</dbReference>
<feature type="binding site" evidence="11">
    <location>
        <position position="12"/>
    </location>
    <ligand>
        <name>Mg(2+)</name>
        <dbReference type="ChEBI" id="CHEBI:18420"/>
        <label>2</label>
    </ligand>
</feature>
<evidence type="ECO:0000256" key="5">
    <source>
        <dbReference type="ARBA" id="ARBA00012180"/>
    </source>
</evidence>
<keyword evidence="7 11" id="KW-0479">Metal-binding</keyword>
<comment type="function">
    <text evidence="2 11">Endonuclease that specifically degrades the RNA of RNA-DNA hybrids.</text>
</comment>
<dbReference type="Gene3D" id="3.30.420.10">
    <property type="entry name" value="Ribonuclease H-like superfamily/Ribonuclease H"/>
    <property type="match status" value="1"/>
</dbReference>
<dbReference type="InterPro" id="IPR050092">
    <property type="entry name" value="RNase_H"/>
</dbReference>
<evidence type="ECO:0000256" key="10">
    <source>
        <dbReference type="ARBA" id="ARBA00022842"/>
    </source>
</evidence>
<dbReference type="InterPro" id="IPR022892">
    <property type="entry name" value="RNaseHI"/>
</dbReference>
<evidence type="ECO:0000256" key="7">
    <source>
        <dbReference type="ARBA" id="ARBA00022723"/>
    </source>
</evidence>
<evidence type="ECO:0000256" key="6">
    <source>
        <dbReference type="ARBA" id="ARBA00022722"/>
    </source>
</evidence>
<evidence type="ECO:0000256" key="2">
    <source>
        <dbReference type="ARBA" id="ARBA00004065"/>
    </source>
</evidence>
<dbReference type="Proteomes" id="UP000824162">
    <property type="component" value="Unassembled WGS sequence"/>
</dbReference>
<evidence type="ECO:0000256" key="3">
    <source>
        <dbReference type="ARBA" id="ARBA00005300"/>
    </source>
</evidence>
<feature type="binding site" evidence="11">
    <location>
        <position position="12"/>
    </location>
    <ligand>
        <name>Mg(2+)</name>
        <dbReference type="ChEBI" id="CHEBI:18420"/>
        <label>1</label>
    </ligand>
</feature>
<evidence type="ECO:0000256" key="1">
    <source>
        <dbReference type="ARBA" id="ARBA00000077"/>
    </source>
</evidence>
<reference evidence="13" key="1">
    <citation type="journal article" date="2021" name="PeerJ">
        <title>Extensive microbial diversity within the chicken gut microbiome revealed by metagenomics and culture.</title>
        <authorList>
            <person name="Gilroy R."/>
            <person name="Ravi A."/>
            <person name="Getino M."/>
            <person name="Pursley I."/>
            <person name="Horton D.L."/>
            <person name="Alikhan N.F."/>
            <person name="Baker D."/>
            <person name="Gharbi K."/>
            <person name="Hall N."/>
            <person name="Watson M."/>
            <person name="Adriaenssens E.M."/>
            <person name="Foster-Nyarko E."/>
            <person name="Jarju S."/>
            <person name="Secka A."/>
            <person name="Antonio M."/>
            <person name="Oren A."/>
            <person name="Chaudhuri R.R."/>
            <person name="La Ragione R."/>
            <person name="Hildebrand F."/>
            <person name="Pallen M.J."/>
        </authorList>
    </citation>
    <scope>NUCLEOTIDE SEQUENCE</scope>
    <source>
        <strain evidence="13">5790</strain>
    </source>
</reference>
<keyword evidence="6 11" id="KW-0540">Nuclease</keyword>
<dbReference type="GO" id="GO:0000287">
    <property type="term" value="F:magnesium ion binding"/>
    <property type="evidence" value="ECO:0007669"/>
    <property type="project" value="UniProtKB-UniRule"/>
</dbReference>
<keyword evidence="9 11" id="KW-0378">Hydrolase</keyword>
<evidence type="ECO:0000313" key="13">
    <source>
        <dbReference type="EMBL" id="HIV85987.1"/>
    </source>
</evidence>
<feature type="binding site" evidence="11">
    <location>
        <position position="50"/>
    </location>
    <ligand>
        <name>Mg(2+)</name>
        <dbReference type="ChEBI" id="CHEBI:18420"/>
        <label>1</label>
    </ligand>
</feature>
<dbReference type="GO" id="GO:0043137">
    <property type="term" value="P:DNA replication, removal of RNA primer"/>
    <property type="evidence" value="ECO:0007669"/>
    <property type="project" value="TreeGrafter"/>
</dbReference>
<dbReference type="HAMAP" id="MF_00042">
    <property type="entry name" value="RNase_H"/>
    <property type="match status" value="1"/>
</dbReference>
<evidence type="ECO:0000256" key="8">
    <source>
        <dbReference type="ARBA" id="ARBA00022759"/>
    </source>
</evidence>
<name>A0A9D1PQC6_9FIRM</name>
<evidence type="ECO:0000259" key="12">
    <source>
        <dbReference type="PROSITE" id="PS50879"/>
    </source>
</evidence>